<gene>
    <name evidence="5" type="ORF">M8542_39275</name>
</gene>
<evidence type="ECO:0000256" key="3">
    <source>
        <dbReference type="ARBA" id="ARBA00023121"/>
    </source>
</evidence>
<evidence type="ECO:0000256" key="2">
    <source>
        <dbReference type="ARBA" id="ARBA00023034"/>
    </source>
</evidence>
<organism evidence="5 6">
    <name type="scientific">Amycolatopsis iheyensis</name>
    <dbReference type="NCBI Taxonomy" id="2945988"/>
    <lineage>
        <taxon>Bacteria</taxon>
        <taxon>Bacillati</taxon>
        <taxon>Actinomycetota</taxon>
        <taxon>Actinomycetes</taxon>
        <taxon>Pseudonocardiales</taxon>
        <taxon>Pseudonocardiaceae</taxon>
        <taxon>Amycolatopsis</taxon>
    </lineage>
</organism>
<dbReference type="AlphaFoldDB" id="A0A9X2SPH7"/>
<dbReference type="Proteomes" id="UP001144096">
    <property type="component" value="Unassembled WGS sequence"/>
</dbReference>
<comment type="caution">
    <text evidence="5">The sequence shown here is derived from an EMBL/GenBank/DDBJ whole genome shotgun (WGS) entry which is preliminary data.</text>
</comment>
<evidence type="ECO:0000256" key="1">
    <source>
        <dbReference type="ARBA" id="ARBA00004255"/>
    </source>
</evidence>
<comment type="subcellular location">
    <subcellularLocation>
        <location evidence="1">Golgi apparatus membrane</location>
        <topology evidence="1">Peripheral membrane protein</topology>
        <orientation evidence="1">Cytoplasmic side</orientation>
    </subcellularLocation>
</comment>
<dbReference type="Pfam" id="PF05719">
    <property type="entry name" value="GPP34"/>
    <property type="match status" value="1"/>
</dbReference>
<dbReference type="RefSeq" id="WP_257925453.1">
    <property type="nucleotide sequence ID" value="NZ_JAMXQV010000028.1"/>
</dbReference>
<keyword evidence="6" id="KW-1185">Reference proteome</keyword>
<keyword evidence="3" id="KW-0446">Lipid-binding</keyword>
<keyword evidence="2" id="KW-0333">Golgi apparatus</keyword>
<dbReference type="InterPro" id="IPR038261">
    <property type="entry name" value="GPP34-like_sf"/>
</dbReference>
<dbReference type="GO" id="GO:0070273">
    <property type="term" value="F:phosphatidylinositol-4-phosphate binding"/>
    <property type="evidence" value="ECO:0007669"/>
    <property type="project" value="InterPro"/>
</dbReference>
<proteinExistence type="predicted"/>
<sequence>MRRLTLVDSFFFLGHDEFTGRPSLSRTSLGIGLAGAALCDLLFTDRITVDDRKVHPIAGRPPGIPTADHVFSEIVSEKGGHSVRDWVDHLRTELPSVAAANLVALGLVRREPDRLLLRRRHRYPPADLLVSTAARSKARSAVFGVDRPDPHAACLALLAWTAGVDDLCEPELGRAQVRAWMEDTHEALPRRIADVISGVAAVAAAVVYTGDRK</sequence>
<dbReference type="InterPro" id="IPR008628">
    <property type="entry name" value="GPP34-like"/>
</dbReference>
<reference evidence="5" key="1">
    <citation type="submission" date="2022-06" db="EMBL/GenBank/DDBJ databases">
        <title>Amycolatopsis iheyaensis sp. nov., a new species of the genus Amycolatopsis isolated from soil in Iheya island, Japan.</title>
        <authorList>
            <person name="Ngamcharungchit C."/>
            <person name="Kanto H."/>
            <person name="Take A."/>
            <person name="Intra B."/>
            <person name="Matsumoto A."/>
            <person name="Panbangred W."/>
            <person name="Inahashi Y."/>
        </authorList>
    </citation>
    <scope>NUCLEOTIDE SEQUENCE</scope>
    <source>
        <strain evidence="5">OK19-0408</strain>
    </source>
</reference>
<protein>
    <submittedName>
        <fullName evidence="5">GPP34 family phosphoprotein</fullName>
    </submittedName>
</protein>
<name>A0A9X2SPH7_9PSEU</name>
<evidence type="ECO:0000313" key="6">
    <source>
        <dbReference type="Proteomes" id="UP001144096"/>
    </source>
</evidence>
<dbReference type="GO" id="GO:0005737">
    <property type="term" value="C:cytoplasm"/>
    <property type="evidence" value="ECO:0007669"/>
    <property type="project" value="UniProtKB-ARBA"/>
</dbReference>
<keyword evidence="4" id="KW-0472">Membrane</keyword>
<dbReference type="EMBL" id="JAMXQV010000028">
    <property type="protein sequence ID" value="MCR6488888.1"/>
    <property type="molecule type" value="Genomic_DNA"/>
</dbReference>
<accession>A0A9X2SPH7</accession>
<dbReference type="Gene3D" id="1.10.3630.10">
    <property type="entry name" value="yeast vps74-n-term truncation variant domain like"/>
    <property type="match status" value="1"/>
</dbReference>
<evidence type="ECO:0000256" key="4">
    <source>
        <dbReference type="ARBA" id="ARBA00023136"/>
    </source>
</evidence>
<evidence type="ECO:0000313" key="5">
    <source>
        <dbReference type="EMBL" id="MCR6488888.1"/>
    </source>
</evidence>
<dbReference type="GO" id="GO:0012505">
    <property type="term" value="C:endomembrane system"/>
    <property type="evidence" value="ECO:0007669"/>
    <property type="project" value="UniProtKB-ARBA"/>
</dbReference>